<dbReference type="PANTHER" id="PTHR12589:SF8">
    <property type="entry name" value="6-CARBOXY-5,6,7,8-TETRAHYDROPTERIN SYNTHASE"/>
    <property type="match status" value="1"/>
</dbReference>
<comment type="cofactor">
    <cofactor evidence="5 7">
        <name>Zn(2+)</name>
        <dbReference type="ChEBI" id="CHEBI:29105"/>
    </cofactor>
    <text evidence="5 7">Binds 1 zinc ion per subunit.</text>
</comment>
<dbReference type="PANTHER" id="PTHR12589">
    <property type="entry name" value="PYRUVOYL TETRAHYDROBIOPTERIN SYNTHASE"/>
    <property type="match status" value="1"/>
</dbReference>
<dbReference type="NCBIfam" id="TIGR03367">
    <property type="entry name" value="queuosine_QueD"/>
    <property type="match status" value="1"/>
</dbReference>
<accession>A0A401G1Y5</accession>
<dbReference type="GO" id="GO:0008616">
    <property type="term" value="P:tRNA queuosine(34) biosynthetic process"/>
    <property type="evidence" value="ECO:0007669"/>
    <property type="project" value="UniProtKB-KW"/>
</dbReference>
<keyword evidence="5" id="KW-0456">Lyase</keyword>
<keyword evidence="5" id="KW-0671">Queuosine biosynthesis</keyword>
<feature type="active site" description="Charge relay system" evidence="6">
    <location>
        <position position="67"/>
    </location>
</feature>
<evidence type="ECO:0000256" key="7">
    <source>
        <dbReference type="PIRSR" id="PIRSR006113-2"/>
    </source>
</evidence>
<comment type="similarity">
    <text evidence="2 5">Belongs to the PTPS family. QueD subfamily.</text>
</comment>
<name>A0A401G1Y5_9BACT</name>
<evidence type="ECO:0000256" key="2">
    <source>
        <dbReference type="ARBA" id="ARBA00008900"/>
    </source>
</evidence>
<dbReference type="Proteomes" id="UP000288096">
    <property type="component" value="Unassembled WGS sequence"/>
</dbReference>
<dbReference type="EMBL" id="BEXT01000001">
    <property type="protein sequence ID" value="GBC63193.1"/>
    <property type="molecule type" value="Genomic_DNA"/>
</dbReference>
<dbReference type="InterPro" id="IPR007115">
    <property type="entry name" value="6-PTP_synth/QueD"/>
</dbReference>
<evidence type="ECO:0000313" key="8">
    <source>
        <dbReference type="EMBL" id="GBC63193.1"/>
    </source>
</evidence>
<dbReference type="UniPathway" id="UPA00391"/>
<proteinExistence type="inferred from homology"/>
<keyword evidence="5 7" id="KW-0479">Metal-binding</keyword>
<evidence type="ECO:0000256" key="3">
    <source>
        <dbReference type="ARBA" id="ARBA00018141"/>
    </source>
</evidence>
<keyword evidence="5 7" id="KW-0862">Zinc</keyword>
<comment type="catalytic activity">
    <reaction evidence="4 5">
        <text>7,8-dihydroneopterin 3'-triphosphate + H2O = 6-carboxy-5,6,7,8-tetrahydropterin + triphosphate + acetaldehyde + 2 H(+)</text>
        <dbReference type="Rhea" id="RHEA:27966"/>
        <dbReference type="ChEBI" id="CHEBI:15343"/>
        <dbReference type="ChEBI" id="CHEBI:15377"/>
        <dbReference type="ChEBI" id="CHEBI:15378"/>
        <dbReference type="ChEBI" id="CHEBI:18036"/>
        <dbReference type="ChEBI" id="CHEBI:58462"/>
        <dbReference type="ChEBI" id="CHEBI:61032"/>
        <dbReference type="EC" id="4.1.2.50"/>
    </reaction>
</comment>
<evidence type="ECO:0000313" key="9">
    <source>
        <dbReference type="Proteomes" id="UP000288096"/>
    </source>
</evidence>
<dbReference type="InterPro" id="IPR038418">
    <property type="entry name" value="6-PTP_synth/QueD_sf"/>
</dbReference>
<reference evidence="9" key="1">
    <citation type="submission" date="2017-11" db="EMBL/GenBank/DDBJ databases">
        <authorList>
            <person name="Watanabe M."/>
            <person name="Kojima H."/>
        </authorList>
    </citation>
    <scope>NUCLEOTIDE SEQUENCE [LARGE SCALE GENOMIC DNA]</scope>
    <source>
        <strain evidence="9">Tokyo 01</strain>
    </source>
</reference>
<organism evidence="8 9">
    <name type="scientific">Desulfonema ishimotonii</name>
    <dbReference type="NCBI Taxonomy" id="45657"/>
    <lineage>
        <taxon>Bacteria</taxon>
        <taxon>Pseudomonadati</taxon>
        <taxon>Thermodesulfobacteriota</taxon>
        <taxon>Desulfobacteria</taxon>
        <taxon>Desulfobacterales</taxon>
        <taxon>Desulfococcaceae</taxon>
        <taxon>Desulfonema</taxon>
    </lineage>
</organism>
<feature type="binding site" evidence="7">
    <location>
        <position position="27"/>
    </location>
    <ligand>
        <name>Zn(2+)</name>
        <dbReference type="ChEBI" id="CHEBI:29105"/>
    </ligand>
</feature>
<feature type="active site" description="Proton acceptor" evidence="6">
    <location>
        <position position="23"/>
    </location>
</feature>
<feature type="binding site" evidence="7">
    <location>
        <position position="14"/>
    </location>
    <ligand>
        <name>Zn(2+)</name>
        <dbReference type="ChEBI" id="CHEBI:29105"/>
    </ligand>
</feature>
<comment type="pathway">
    <text evidence="1 5">Purine metabolism; 7-cyano-7-deazaguanine biosynthesis.</text>
</comment>
<dbReference type="OrthoDB" id="9804698at2"/>
<protein>
    <recommendedName>
        <fullName evidence="3 5">6-carboxy-5,6,7,8-tetrahydropterin synthase</fullName>
        <ecNumber evidence="5">4.-.-.-</ecNumber>
    </recommendedName>
</protein>
<dbReference type="EC" id="4.-.-.-" evidence="5"/>
<dbReference type="Gene3D" id="3.30.479.10">
    <property type="entry name" value="6-pyruvoyl tetrahydropterin synthase/QueD"/>
    <property type="match status" value="1"/>
</dbReference>
<dbReference type="AlphaFoldDB" id="A0A401G1Y5"/>
<evidence type="ECO:0000256" key="6">
    <source>
        <dbReference type="PIRSR" id="PIRSR006113-1"/>
    </source>
</evidence>
<reference evidence="9" key="2">
    <citation type="submission" date="2019-01" db="EMBL/GenBank/DDBJ databases">
        <title>Genome sequence of Desulfonema ishimotonii strain Tokyo 01.</title>
        <authorList>
            <person name="Fukui M."/>
        </authorList>
    </citation>
    <scope>NUCLEOTIDE SEQUENCE [LARGE SCALE GENOMIC DNA]</scope>
    <source>
        <strain evidence="9">Tokyo 01</strain>
    </source>
</reference>
<feature type="binding site" evidence="7">
    <location>
        <position position="29"/>
    </location>
    <ligand>
        <name>Zn(2+)</name>
        <dbReference type="ChEBI" id="CHEBI:29105"/>
    </ligand>
</feature>
<gene>
    <name evidence="8" type="ORF">DENIS_4186</name>
</gene>
<dbReference type="SUPFAM" id="SSF55620">
    <property type="entry name" value="Tetrahydrobiopterin biosynthesis enzymes-like"/>
    <property type="match status" value="1"/>
</dbReference>
<dbReference type="RefSeq" id="WP_124330294.1">
    <property type="nucleotide sequence ID" value="NZ_BEXT01000001.1"/>
</dbReference>
<comment type="caution">
    <text evidence="8">The sequence shown here is derived from an EMBL/GenBank/DDBJ whole genome shotgun (WGS) entry which is preliminary data.</text>
</comment>
<evidence type="ECO:0000256" key="1">
    <source>
        <dbReference type="ARBA" id="ARBA00005061"/>
    </source>
</evidence>
<keyword evidence="9" id="KW-1185">Reference proteome</keyword>
<evidence type="ECO:0000256" key="5">
    <source>
        <dbReference type="PIRNR" id="PIRNR006113"/>
    </source>
</evidence>
<dbReference type="GO" id="GO:0046872">
    <property type="term" value="F:metal ion binding"/>
    <property type="evidence" value="ECO:0007669"/>
    <property type="project" value="UniProtKB-KW"/>
</dbReference>
<evidence type="ECO:0000256" key="4">
    <source>
        <dbReference type="ARBA" id="ARBA00048807"/>
    </source>
</evidence>
<dbReference type="GO" id="GO:0070497">
    <property type="term" value="F:6-carboxytetrahydropterin synthase activity"/>
    <property type="evidence" value="ECO:0007669"/>
    <property type="project" value="UniProtKB-EC"/>
</dbReference>
<dbReference type="Pfam" id="PF01242">
    <property type="entry name" value="PTPS"/>
    <property type="match status" value="1"/>
</dbReference>
<feature type="active site" description="Charge relay system" evidence="6">
    <location>
        <position position="113"/>
    </location>
</feature>
<sequence length="124" mass="14042">MFELKVITRFAAAHQLKMVARQCENLHGHNWKVEVCVGGETLNEAGVLVDFGEIKTHVRALMAQLDHKFLNELEIFDDQCPPSSENIAHFIGTRLQEMISVPDVRVTRVTAWESDDACATYIMN</sequence>
<dbReference type="PIRSF" id="PIRSF006113">
    <property type="entry name" value="PTP_synth"/>
    <property type="match status" value="1"/>
</dbReference>